<dbReference type="GO" id="GO:0003677">
    <property type="term" value="F:DNA binding"/>
    <property type="evidence" value="ECO:0007669"/>
    <property type="project" value="InterPro"/>
</dbReference>
<comment type="caution">
    <text evidence="11">The sequence shown here is derived from an EMBL/GenBank/DDBJ whole genome shotgun (WGS) entry which is preliminary data.</text>
</comment>
<dbReference type="EMBL" id="MBFR01000151">
    <property type="protein sequence ID" value="PVU92710.1"/>
    <property type="molecule type" value="Genomic_DNA"/>
</dbReference>
<dbReference type="InterPro" id="IPR036236">
    <property type="entry name" value="Znf_C2H2_sf"/>
</dbReference>
<name>A0A2T9YK42_9FUNG</name>
<dbReference type="PANTHER" id="PTHR13100">
    <property type="entry name" value="CELL GROWTH-REGULATING NUCLEOLAR PROTEIN LYAR"/>
    <property type="match status" value="1"/>
</dbReference>
<dbReference type="PROSITE" id="PS51804">
    <property type="entry name" value="ZF_C2HC_LYAR"/>
    <property type="match status" value="2"/>
</dbReference>
<keyword evidence="3" id="KW-0677">Repeat</keyword>
<evidence type="ECO:0000256" key="6">
    <source>
        <dbReference type="ARBA" id="ARBA00023242"/>
    </source>
</evidence>
<comment type="similarity">
    <text evidence="7">Belongs to the UPF0743 family.</text>
</comment>
<evidence type="ECO:0000313" key="11">
    <source>
        <dbReference type="EMBL" id="PVU92710.1"/>
    </source>
</evidence>
<reference evidence="11 12" key="1">
    <citation type="journal article" date="2018" name="MBio">
        <title>Comparative Genomics Reveals the Core Gene Toolbox for the Fungus-Insect Symbiosis.</title>
        <authorList>
            <person name="Wang Y."/>
            <person name="Stata M."/>
            <person name="Wang W."/>
            <person name="Stajich J.E."/>
            <person name="White M.M."/>
            <person name="Moncalvo J.M."/>
        </authorList>
    </citation>
    <scope>NUCLEOTIDE SEQUENCE [LARGE SCALE GENOMIC DNA]</scope>
    <source>
        <strain evidence="11 12">SWE-8-4</strain>
    </source>
</reference>
<dbReference type="GO" id="GO:0005730">
    <property type="term" value="C:nucleolus"/>
    <property type="evidence" value="ECO:0007669"/>
    <property type="project" value="TreeGrafter"/>
</dbReference>
<feature type="domain" description="Zinc finger C2H2 LYAR-type" evidence="10">
    <location>
        <begin position="30"/>
        <end position="57"/>
    </location>
</feature>
<feature type="region of interest" description="Disordered" evidence="9">
    <location>
        <begin position="224"/>
        <end position="243"/>
    </location>
</feature>
<comment type="subcellular location">
    <subcellularLocation>
        <location evidence="1">Nucleus</location>
    </subcellularLocation>
</comment>
<evidence type="ECO:0000256" key="2">
    <source>
        <dbReference type="ARBA" id="ARBA00022723"/>
    </source>
</evidence>
<dbReference type="InterPro" id="IPR039999">
    <property type="entry name" value="LYAR"/>
</dbReference>
<evidence type="ECO:0000256" key="8">
    <source>
        <dbReference type="PROSITE-ProRule" id="PRU01145"/>
    </source>
</evidence>
<dbReference type="GO" id="GO:0006364">
    <property type="term" value="P:rRNA processing"/>
    <property type="evidence" value="ECO:0007669"/>
    <property type="project" value="TreeGrafter"/>
</dbReference>
<feature type="compositionally biased region" description="Low complexity" evidence="9">
    <location>
        <begin position="192"/>
        <end position="206"/>
    </location>
</feature>
<dbReference type="AlphaFoldDB" id="A0A2T9YK42"/>
<feature type="region of interest" description="Disordered" evidence="9">
    <location>
        <begin position="66"/>
        <end position="93"/>
    </location>
</feature>
<evidence type="ECO:0000256" key="3">
    <source>
        <dbReference type="ARBA" id="ARBA00022737"/>
    </source>
</evidence>
<dbReference type="InterPro" id="IPR014898">
    <property type="entry name" value="Znf_C2H2_LYAR"/>
</dbReference>
<evidence type="ECO:0000256" key="4">
    <source>
        <dbReference type="ARBA" id="ARBA00022771"/>
    </source>
</evidence>
<dbReference type="FunFam" id="3.30.1490.490:FF:000001">
    <property type="entry name" value="cell growth-regulating nucleolar protein-like"/>
    <property type="match status" value="1"/>
</dbReference>
<evidence type="ECO:0000256" key="9">
    <source>
        <dbReference type="SAM" id="MobiDB-lite"/>
    </source>
</evidence>
<dbReference type="Gene3D" id="3.30.1490.490">
    <property type="match status" value="1"/>
</dbReference>
<gene>
    <name evidence="11" type="ORF">BB561_003666</name>
</gene>
<feature type="region of interest" description="Disordered" evidence="9">
    <location>
        <begin position="99"/>
        <end position="118"/>
    </location>
</feature>
<evidence type="ECO:0000256" key="5">
    <source>
        <dbReference type="ARBA" id="ARBA00022833"/>
    </source>
</evidence>
<dbReference type="GO" id="GO:0000122">
    <property type="term" value="P:negative regulation of transcription by RNA polymerase II"/>
    <property type="evidence" value="ECO:0007669"/>
    <property type="project" value="TreeGrafter"/>
</dbReference>
<keyword evidence="5" id="KW-0862">Zinc</keyword>
<evidence type="ECO:0000259" key="10">
    <source>
        <dbReference type="Pfam" id="PF08790"/>
    </source>
</evidence>
<evidence type="ECO:0000256" key="7">
    <source>
        <dbReference type="ARBA" id="ARBA00061084"/>
    </source>
</evidence>
<dbReference type="STRING" id="133385.A0A2T9YK42"/>
<sequence length="380" mass="42926">MVSFVCNYCQETIKKPKLDQHKQRCRNATFSCIDCGVDFVGNSYREHTSCISEDQKYMGNLYKQKKKNNKNNSQNNDNQNQQKKKQNNNNIAVKDSNTAKNSALNTSSANINKVSNNPSNSMELFNLKVKKLQSAQTQEMNELGMDEEGIALKRKNQDNTEESVVQNSAKKHKELIQSDSNSNDNDTDTKNNKNNSQNNDNQNQNQQKKKQNNNNIAVKDSNTAKNSALNTSSANINKVSNNPSNSMELFNLKVKKLQSAQTQEMNELGMDEEGIALKRKNQDNTEESVVQNSAKKHKELIQSDSNSNDNDTDTVITRTLFDLIKSHSSKNKSLSFGELEKKTISSLKKSTNQKNYKKQVKTFFKNVKVSVTGDKLTLDL</sequence>
<keyword evidence="2" id="KW-0479">Metal-binding</keyword>
<dbReference type="PANTHER" id="PTHR13100:SF10">
    <property type="entry name" value="CELL GROWTH-REGULATING NUCLEOLAR PROTEIN"/>
    <property type="match status" value="1"/>
</dbReference>
<keyword evidence="6" id="KW-0539">Nucleus</keyword>
<accession>A0A2T9YK42</accession>
<keyword evidence="4 8" id="KW-0863">Zinc-finger</keyword>
<proteinExistence type="inferred from homology"/>
<dbReference type="SUPFAM" id="SSF57667">
    <property type="entry name" value="beta-beta-alpha zinc fingers"/>
    <property type="match status" value="2"/>
</dbReference>
<organism evidence="11 12">
    <name type="scientific">Smittium simulii</name>
    <dbReference type="NCBI Taxonomy" id="133385"/>
    <lineage>
        <taxon>Eukaryota</taxon>
        <taxon>Fungi</taxon>
        <taxon>Fungi incertae sedis</taxon>
        <taxon>Zoopagomycota</taxon>
        <taxon>Kickxellomycotina</taxon>
        <taxon>Harpellomycetes</taxon>
        <taxon>Harpellales</taxon>
        <taxon>Legeriomycetaceae</taxon>
        <taxon>Smittium</taxon>
    </lineage>
</organism>
<dbReference type="Pfam" id="PF08790">
    <property type="entry name" value="zf-LYAR"/>
    <property type="match status" value="1"/>
</dbReference>
<feature type="region of interest" description="Disordered" evidence="9">
    <location>
        <begin position="154"/>
        <end position="213"/>
    </location>
</feature>
<dbReference type="OrthoDB" id="21474at2759"/>
<dbReference type="GO" id="GO:0008270">
    <property type="term" value="F:zinc ion binding"/>
    <property type="evidence" value="ECO:0007669"/>
    <property type="project" value="UniProtKB-KW"/>
</dbReference>
<evidence type="ECO:0000256" key="1">
    <source>
        <dbReference type="ARBA" id="ARBA00004123"/>
    </source>
</evidence>
<keyword evidence="12" id="KW-1185">Reference proteome</keyword>
<evidence type="ECO:0000313" key="12">
    <source>
        <dbReference type="Proteomes" id="UP000245383"/>
    </source>
</evidence>
<dbReference type="Proteomes" id="UP000245383">
    <property type="component" value="Unassembled WGS sequence"/>
</dbReference>
<feature type="compositionally biased region" description="Low complexity" evidence="9">
    <location>
        <begin position="70"/>
        <end position="81"/>
    </location>
</feature>
<protein>
    <recommendedName>
        <fullName evidence="10">Zinc finger C2H2 LYAR-type domain-containing protein</fullName>
    </recommendedName>
</protein>